<protein>
    <submittedName>
        <fullName evidence="1">Uncharacterized protein</fullName>
    </submittedName>
</protein>
<comment type="caution">
    <text evidence="1">The sequence shown here is derived from an EMBL/GenBank/DDBJ whole genome shotgun (WGS) entry which is preliminary data.</text>
</comment>
<proteinExistence type="predicted"/>
<evidence type="ECO:0000313" key="1">
    <source>
        <dbReference type="EMBL" id="KNZ52431.1"/>
    </source>
</evidence>
<dbReference type="VEuPathDB" id="FungiDB:VP01_3578g1"/>
<gene>
    <name evidence="1" type="ORF">VP01_3578g1</name>
</gene>
<evidence type="ECO:0000313" key="2">
    <source>
        <dbReference type="Proteomes" id="UP000037035"/>
    </source>
</evidence>
<organism evidence="1 2">
    <name type="scientific">Puccinia sorghi</name>
    <dbReference type="NCBI Taxonomy" id="27349"/>
    <lineage>
        <taxon>Eukaryota</taxon>
        <taxon>Fungi</taxon>
        <taxon>Dikarya</taxon>
        <taxon>Basidiomycota</taxon>
        <taxon>Pucciniomycotina</taxon>
        <taxon>Pucciniomycetes</taxon>
        <taxon>Pucciniales</taxon>
        <taxon>Pucciniaceae</taxon>
        <taxon>Puccinia</taxon>
    </lineage>
</organism>
<name>A0A0L6UV78_9BASI</name>
<dbReference type="AlphaFoldDB" id="A0A0L6UV78"/>
<reference evidence="1 2" key="1">
    <citation type="submission" date="2015-08" db="EMBL/GenBank/DDBJ databases">
        <title>Next Generation Sequencing and Analysis of the Genome of Puccinia sorghi L Schw, the Causal Agent of Maize Common Rust.</title>
        <authorList>
            <person name="Rochi L."/>
            <person name="Burguener G."/>
            <person name="Darino M."/>
            <person name="Turjanski A."/>
            <person name="Kreff E."/>
            <person name="Dieguez M.J."/>
            <person name="Sacco F."/>
        </authorList>
    </citation>
    <scope>NUCLEOTIDE SEQUENCE [LARGE SCALE GENOMIC DNA]</scope>
    <source>
        <strain evidence="1 2">RO10H11247</strain>
    </source>
</reference>
<sequence length="215" mass="24787">MIFLCTFVHSPVSNLSSHIPGLKSIHLSVVFIHFIKSHLHQLLSSLFKHSLVQECYLIDSFPLSPPVSHLRSEIQHRRPKFLEIVCLKRTKQAILNIPKKIEKAIIVSMAEHWEQFSKDLHKEFIHLFGRIWTAGAWNPADLLRSLQGEHFGDVDFVKLTGELSEFRGAPMHRLYEEMFLDITSVSEEHLILSKSSISSERISSSGKVSCLFFWR</sequence>
<dbReference type="Proteomes" id="UP000037035">
    <property type="component" value="Unassembled WGS sequence"/>
</dbReference>
<keyword evidence="2" id="KW-1185">Reference proteome</keyword>
<dbReference type="EMBL" id="LAVV01008588">
    <property type="protein sequence ID" value="KNZ52431.1"/>
    <property type="molecule type" value="Genomic_DNA"/>
</dbReference>
<accession>A0A0L6UV78</accession>